<reference evidence="1" key="1">
    <citation type="submission" date="2021-03" db="EMBL/GenBank/DDBJ databases">
        <title>Revisited historic fungal species revealed as producer of novel bioactive compounds through whole genome sequencing and comparative genomics.</title>
        <authorList>
            <person name="Vignolle G.A."/>
            <person name="Hochenegger N."/>
            <person name="Mach R.L."/>
            <person name="Mach-Aigner A.R."/>
            <person name="Javad Rahimi M."/>
            <person name="Salim K.A."/>
            <person name="Chan C.M."/>
            <person name="Lim L.B.L."/>
            <person name="Cai F."/>
            <person name="Druzhinina I.S."/>
            <person name="U'Ren J.M."/>
            <person name="Derntl C."/>
        </authorList>
    </citation>
    <scope>NUCLEOTIDE SEQUENCE</scope>
    <source>
        <strain evidence="1">TUCIM 5799</strain>
    </source>
</reference>
<dbReference type="AlphaFoldDB" id="A0A9Q0ATU3"/>
<comment type="caution">
    <text evidence="1">The sequence shown here is derived from an EMBL/GenBank/DDBJ whole genome shotgun (WGS) entry which is preliminary data.</text>
</comment>
<accession>A0A9Q0ATU3</accession>
<name>A0A9Q0ATU3_9PEZI</name>
<protein>
    <submittedName>
        <fullName evidence="1">Uncharacterized protein</fullName>
    </submittedName>
</protein>
<dbReference type="EMBL" id="JAFIMR010000005">
    <property type="protein sequence ID" value="KAI1878982.1"/>
    <property type="molecule type" value="Genomic_DNA"/>
</dbReference>
<organism evidence="1 2">
    <name type="scientific">Neoarthrinium moseri</name>
    <dbReference type="NCBI Taxonomy" id="1658444"/>
    <lineage>
        <taxon>Eukaryota</taxon>
        <taxon>Fungi</taxon>
        <taxon>Dikarya</taxon>
        <taxon>Ascomycota</taxon>
        <taxon>Pezizomycotina</taxon>
        <taxon>Sordariomycetes</taxon>
        <taxon>Xylariomycetidae</taxon>
        <taxon>Amphisphaeriales</taxon>
        <taxon>Apiosporaceae</taxon>
        <taxon>Neoarthrinium</taxon>
    </lineage>
</organism>
<sequence length="236" mass="26138">MKYGATWSGPYVHRDLVVVLMDVIGQPSALQKQEIVQGMAAKGHTISYEALRPLPRSRGRWIKDDVATWHLGEIGKAQQATQVRQNDSQPGRLPKRHAEVITKFDRRSNPRSDEGQEEVLMFFQMSEGHILGLSPLWTITIGDTNVPSLQVSDFFQGERNTHTQELSPCTIFDPSAQLTTNNTSSFAPSAKMKWIVDVSAAVLITLAGLDLTDEDLSQVVADLSRKGIKLSVSALR</sequence>
<evidence type="ECO:0000313" key="2">
    <source>
        <dbReference type="Proteomes" id="UP000829685"/>
    </source>
</evidence>
<gene>
    <name evidence="1" type="ORF">JX265_003159</name>
</gene>
<proteinExistence type="predicted"/>
<evidence type="ECO:0000313" key="1">
    <source>
        <dbReference type="EMBL" id="KAI1878982.1"/>
    </source>
</evidence>
<keyword evidence="2" id="KW-1185">Reference proteome</keyword>
<dbReference type="Proteomes" id="UP000829685">
    <property type="component" value="Unassembled WGS sequence"/>
</dbReference>